<evidence type="ECO:0000256" key="1">
    <source>
        <dbReference type="SAM" id="MobiDB-lite"/>
    </source>
</evidence>
<feature type="region of interest" description="Disordered" evidence="1">
    <location>
        <begin position="1"/>
        <end position="29"/>
    </location>
</feature>
<protein>
    <submittedName>
        <fullName evidence="2">Uncharacterized protein</fullName>
    </submittedName>
</protein>
<reference evidence="2 3" key="1">
    <citation type="submission" date="2019-10" db="EMBL/GenBank/DDBJ databases">
        <authorList>
            <person name="Karimi E."/>
        </authorList>
    </citation>
    <scope>NUCLEOTIDE SEQUENCE [LARGE SCALE GENOMIC DNA]</scope>
    <source>
        <strain evidence="2">Acinetobacter sp. 8BE</strain>
    </source>
</reference>
<dbReference type="Proteomes" id="UP000430404">
    <property type="component" value="Unassembled WGS sequence"/>
</dbReference>
<dbReference type="AlphaFoldDB" id="A0A653K819"/>
<name>A0A653K819_9GAMM</name>
<sequence>MNVLGLIGERSRKNSGGTSTEAERHREEQNRARFIHNVSVKVKSLLSMSKKKCFKSGRS</sequence>
<proteinExistence type="predicted"/>
<evidence type="ECO:0000313" key="3">
    <source>
        <dbReference type="Proteomes" id="UP000430404"/>
    </source>
</evidence>
<organism evidence="2 3">
    <name type="scientific">Acinetobacter proteolyticus</name>
    <dbReference type="NCBI Taxonomy" id="1776741"/>
    <lineage>
        <taxon>Bacteria</taxon>
        <taxon>Pseudomonadati</taxon>
        <taxon>Pseudomonadota</taxon>
        <taxon>Gammaproteobacteria</taxon>
        <taxon>Moraxellales</taxon>
        <taxon>Moraxellaceae</taxon>
        <taxon>Acinetobacter</taxon>
    </lineage>
</organism>
<dbReference type="EMBL" id="CABWKZ010000023">
    <property type="protein sequence ID" value="VXA56581.1"/>
    <property type="molecule type" value="Genomic_DNA"/>
</dbReference>
<evidence type="ECO:0000313" key="2">
    <source>
        <dbReference type="EMBL" id="VXA56581.1"/>
    </source>
</evidence>
<accession>A0A653K819</accession>
<gene>
    <name evidence="2" type="ORF">ACI8B_30052</name>
</gene>